<dbReference type="Gene3D" id="3.40.50.300">
    <property type="entry name" value="P-loop containing nucleotide triphosphate hydrolases"/>
    <property type="match status" value="2"/>
</dbReference>
<dbReference type="InterPro" id="IPR027417">
    <property type="entry name" value="P-loop_NTPase"/>
</dbReference>
<evidence type="ECO:0000259" key="1">
    <source>
        <dbReference type="PROSITE" id="PS51194"/>
    </source>
</evidence>
<dbReference type="GO" id="GO:0036297">
    <property type="term" value="P:interstrand cross-link repair"/>
    <property type="evidence" value="ECO:0007669"/>
    <property type="project" value="TreeGrafter"/>
</dbReference>
<dbReference type="RefSeq" id="WP_134515328.1">
    <property type="nucleotide sequence ID" value="NZ_SOHJ01000011.1"/>
</dbReference>
<evidence type="ECO:0000313" key="2">
    <source>
        <dbReference type="EMBL" id="TFD58944.1"/>
    </source>
</evidence>
<dbReference type="GO" id="GO:0006289">
    <property type="term" value="P:nucleotide-excision repair"/>
    <property type="evidence" value="ECO:0007669"/>
    <property type="project" value="TreeGrafter"/>
</dbReference>
<keyword evidence="3" id="KW-1185">Reference proteome</keyword>
<dbReference type="SUPFAM" id="SSF52540">
    <property type="entry name" value="P-loop containing nucleoside triphosphate hydrolases"/>
    <property type="match status" value="1"/>
</dbReference>
<dbReference type="SMART" id="SM00490">
    <property type="entry name" value="HELICc"/>
    <property type="match status" value="1"/>
</dbReference>
<dbReference type="AlphaFoldDB" id="A0A4V3ISG6"/>
<reference evidence="2 3" key="1">
    <citation type="submission" date="2019-03" db="EMBL/GenBank/DDBJ databases">
        <title>Genomics of glacier-inhabiting Cryobacterium strains.</title>
        <authorList>
            <person name="Liu Q."/>
            <person name="Xin Y.-H."/>
        </authorList>
    </citation>
    <scope>NUCLEOTIDE SEQUENCE [LARGE SCALE GENOMIC DNA]</scope>
    <source>
        <strain evidence="2 3">Sr39</strain>
    </source>
</reference>
<dbReference type="PANTHER" id="PTHR47957:SF3">
    <property type="entry name" value="ATP-DEPENDENT HELICASE HRQ1"/>
    <property type="match status" value="1"/>
</dbReference>
<name>A0A4V3ISG6_9MICO</name>
<dbReference type="Proteomes" id="UP000298170">
    <property type="component" value="Unassembled WGS sequence"/>
</dbReference>
<gene>
    <name evidence="2" type="ORF">E3T39_11320</name>
</gene>
<dbReference type="PROSITE" id="PS51194">
    <property type="entry name" value="HELICASE_CTER"/>
    <property type="match status" value="1"/>
</dbReference>
<keyword evidence="2" id="KW-0378">Hydrolase</keyword>
<dbReference type="OrthoDB" id="713315at2"/>
<dbReference type="InterPro" id="IPR001650">
    <property type="entry name" value="Helicase_C-like"/>
</dbReference>
<comment type="caution">
    <text evidence="2">The sequence shown here is derived from an EMBL/GenBank/DDBJ whole genome shotgun (WGS) entry which is preliminary data.</text>
</comment>
<keyword evidence="2" id="KW-0067">ATP-binding</keyword>
<feature type="domain" description="Helicase C-terminal" evidence="1">
    <location>
        <begin position="782"/>
        <end position="962"/>
    </location>
</feature>
<organism evidence="2 3">
    <name type="scientific">Cryobacterium suzukii</name>
    <dbReference type="NCBI Taxonomy" id="1259198"/>
    <lineage>
        <taxon>Bacteria</taxon>
        <taxon>Bacillati</taxon>
        <taxon>Actinomycetota</taxon>
        <taxon>Actinomycetes</taxon>
        <taxon>Micrococcales</taxon>
        <taxon>Microbacteriaceae</taxon>
        <taxon>Cryobacterium</taxon>
    </lineage>
</organism>
<accession>A0A4V3ISG6</accession>
<dbReference type="CDD" id="cd18785">
    <property type="entry name" value="SF2_C"/>
    <property type="match status" value="1"/>
</dbReference>
<keyword evidence="2" id="KW-0547">Nucleotide-binding</keyword>
<keyword evidence="2" id="KW-0347">Helicase</keyword>
<dbReference type="Pfam" id="PF00271">
    <property type="entry name" value="Helicase_C"/>
    <property type="match status" value="1"/>
</dbReference>
<protein>
    <submittedName>
        <fullName evidence="2">Helicase</fullName>
    </submittedName>
</protein>
<dbReference type="GO" id="GO:0043138">
    <property type="term" value="F:3'-5' DNA helicase activity"/>
    <property type="evidence" value="ECO:0007669"/>
    <property type="project" value="TreeGrafter"/>
</dbReference>
<dbReference type="PANTHER" id="PTHR47957">
    <property type="entry name" value="ATP-DEPENDENT HELICASE HRQ1"/>
    <property type="match status" value="1"/>
</dbReference>
<sequence>MSGVSNEEPLEFDLAGREKLVDYLTSAWLGPLGGETELLQRNPVYTYLVGTLYPVEVGNRDTQPVVLDEEIDAEASGGDELVAEFGDDDEADVVDAEGEEDTGLNLAGAFGWAPQSMGLSFIHDGRLRATVSAGVYEQAATPSDPVQQPGDGQVADAAVDASGEAWKRRTVQDELIEVPRTAVGARSVLEGRATLAWRTRAIGGRMLTTLAVSNSAKTEAGKAKSDPSSCLFQVRLEAEVDGGSLHPYPVGNPISTSAEDLELELRYRDKVTFAVGHGVAVDWDSTTPPTRAWTECIPTEEVPAIRARESSLDALELKWLANESLPTAELAAGLRQFLAGYADWIANQETMATNLPERFSDTGASMIGRAQTTMERVEQGIKLLEAEGPVLTSFRLASAAMRTQMLQQSLVQRKPGQIGVPLAQVSGGADEPRWRPFQLGFILMSLASTTDSMHDDRGLVDLIWFPTGGGKTEAYLGLAAIEMIRRRLERGINGGGTAVLTRYTMRLLTAQQFQRAATLICALELLRTNDERLAGAPKFSIGLWLGNTTTPSTFKQAADAMKTVYKQKKPENGFQLRSCSWCGTSIMPVHQTNHQERYGVRATNFSFEFFCPHKDCPFHMKLPVQVVDQAIFDEPPTMLVATVDKFARLAWIDRGASLFGLAPSVFDPPSLVIQDELHLISGPLGTIVGIYEAAIRGLMSWTGRPPKVVASTATTRASEEQIKELMASEVAIFPPSGLDADDNYFSEPDPTRPGRTYVGLMPQAHTPSWAIGQISAEMLQGPVETGLTGTDRDGYWTLVVYHNSLRELGRTVTILRDDVSSNLERRAARSNGAPVRELSAKGIDEINGNVSAEDLLRILDALAVGPDDSSEALDAIATTNIMSVGIDVGRLGLMFVNGHPKSTSEYIQATSRVGRGKTPGLVVTMFRSGKPRDRSVFESFTAFHRSYYRFVEPGSVTPWSLQARRRALRAALVILMRHAGGLTGNDHASRFVSNSAAVTKAVKILADHVAVADPREAAVVAAELKNAVDDWEERVDSVARAGYALKFQSKTPEERLLKQFTDSGPGWSMMNSMRSVDRVVRVRADGER</sequence>
<dbReference type="EMBL" id="SOHJ01000011">
    <property type="protein sequence ID" value="TFD58944.1"/>
    <property type="molecule type" value="Genomic_DNA"/>
</dbReference>
<evidence type="ECO:0000313" key="3">
    <source>
        <dbReference type="Proteomes" id="UP000298170"/>
    </source>
</evidence>
<proteinExistence type="predicted"/>